<organism evidence="2 3">
    <name type="scientific">Sphaeroforma arctica JP610</name>
    <dbReference type="NCBI Taxonomy" id="667725"/>
    <lineage>
        <taxon>Eukaryota</taxon>
        <taxon>Ichthyosporea</taxon>
        <taxon>Ichthyophonida</taxon>
        <taxon>Sphaeroforma</taxon>
    </lineage>
</organism>
<evidence type="ECO:0000256" key="1">
    <source>
        <dbReference type="SAM" id="MobiDB-lite"/>
    </source>
</evidence>
<feature type="compositionally biased region" description="Polar residues" evidence="1">
    <location>
        <begin position="1"/>
        <end position="20"/>
    </location>
</feature>
<dbReference type="AlphaFoldDB" id="A0A0L0GFD3"/>
<proteinExistence type="predicted"/>
<reference evidence="2 3" key="1">
    <citation type="submission" date="2011-02" db="EMBL/GenBank/DDBJ databases">
        <title>The Genome Sequence of Sphaeroforma arctica JP610.</title>
        <authorList>
            <consortium name="The Broad Institute Genome Sequencing Platform"/>
            <person name="Russ C."/>
            <person name="Cuomo C."/>
            <person name="Young S.K."/>
            <person name="Zeng Q."/>
            <person name="Gargeya S."/>
            <person name="Alvarado L."/>
            <person name="Berlin A."/>
            <person name="Chapman S.B."/>
            <person name="Chen Z."/>
            <person name="Freedman E."/>
            <person name="Gellesch M."/>
            <person name="Goldberg J."/>
            <person name="Griggs A."/>
            <person name="Gujja S."/>
            <person name="Heilman E."/>
            <person name="Heiman D."/>
            <person name="Howarth C."/>
            <person name="Mehta T."/>
            <person name="Neiman D."/>
            <person name="Pearson M."/>
            <person name="Roberts A."/>
            <person name="Saif S."/>
            <person name="Shea T."/>
            <person name="Shenoy N."/>
            <person name="Sisk P."/>
            <person name="Stolte C."/>
            <person name="Sykes S."/>
            <person name="White J."/>
            <person name="Yandava C."/>
            <person name="Burger G."/>
            <person name="Gray M.W."/>
            <person name="Holland P.W.H."/>
            <person name="King N."/>
            <person name="Lang F.B.F."/>
            <person name="Roger A.J."/>
            <person name="Ruiz-Trillo I."/>
            <person name="Haas B."/>
            <person name="Nusbaum C."/>
            <person name="Birren B."/>
        </authorList>
    </citation>
    <scope>NUCLEOTIDE SEQUENCE [LARGE SCALE GENOMIC DNA]</scope>
    <source>
        <strain evidence="2 3">JP610</strain>
    </source>
</reference>
<feature type="compositionally biased region" description="Polar residues" evidence="1">
    <location>
        <begin position="80"/>
        <end position="90"/>
    </location>
</feature>
<feature type="region of interest" description="Disordered" evidence="1">
    <location>
        <begin position="55"/>
        <end position="135"/>
    </location>
</feature>
<dbReference type="EMBL" id="KQ241600">
    <property type="protein sequence ID" value="KNC87732.1"/>
    <property type="molecule type" value="Genomic_DNA"/>
</dbReference>
<sequence length="163" mass="18059">MSSFAEQLQATKRNKATTANGGYPATFSSEDVRDITNELSHMYSKDSAYETKESVHIANSGAFHSSNDGHDGHAPHPTTKADSGLSNSSVDRQERIESTRSQNSQNEDLTREDSRVKLRSKVSNIQNPVRNTASGFKDHYRNRESLTMASNIYASKYVVIRSG</sequence>
<accession>A0A0L0GFD3</accession>
<feature type="compositionally biased region" description="Polar residues" evidence="1">
    <location>
        <begin position="121"/>
        <end position="134"/>
    </location>
</feature>
<feature type="region of interest" description="Disordered" evidence="1">
    <location>
        <begin position="1"/>
        <end position="32"/>
    </location>
</feature>
<dbReference type="GeneID" id="25900670"/>
<keyword evidence="3" id="KW-1185">Reference proteome</keyword>
<dbReference type="RefSeq" id="XP_014161634.1">
    <property type="nucleotide sequence ID" value="XM_014306159.1"/>
</dbReference>
<name>A0A0L0GFD3_9EUKA</name>
<evidence type="ECO:0000313" key="2">
    <source>
        <dbReference type="EMBL" id="KNC87732.1"/>
    </source>
</evidence>
<gene>
    <name evidence="2" type="ORF">SARC_00166</name>
</gene>
<dbReference type="Proteomes" id="UP000054560">
    <property type="component" value="Unassembled WGS sequence"/>
</dbReference>
<evidence type="ECO:0000313" key="3">
    <source>
        <dbReference type="Proteomes" id="UP000054560"/>
    </source>
</evidence>
<protein>
    <submittedName>
        <fullName evidence="2">Uncharacterized protein</fullName>
    </submittedName>
</protein>